<dbReference type="STRING" id="224129.A0A1W4WPB8"/>
<dbReference type="InterPro" id="IPR012954">
    <property type="entry name" value="BP28_C_dom"/>
</dbReference>
<dbReference type="SUPFAM" id="SSF48371">
    <property type="entry name" value="ARM repeat"/>
    <property type="match status" value="2"/>
</dbReference>
<evidence type="ECO:0000256" key="2">
    <source>
        <dbReference type="ARBA" id="ARBA00010559"/>
    </source>
</evidence>
<dbReference type="SMART" id="SM01036">
    <property type="entry name" value="BP28CT"/>
    <property type="match status" value="1"/>
</dbReference>
<dbReference type="GO" id="GO:0045943">
    <property type="term" value="P:positive regulation of transcription by RNA polymerase I"/>
    <property type="evidence" value="ECO:0007669"/>
    <property type="project" value="TreeGrafter"/>
</dbReference>
<comment type="similarity">
    <text evidence="2 8">Belongs to the HEATR1/UTP10 family.</text>
</comment>
<dbReference type="FunCoup" id="A0A1W4WPB8">
    <property type="interactions" value="1913"/>
</dbReference>
<name>A0A1W4WPB8_AGRPL</name>
<evidence type="ECO:0000256" key="4">
    <source>
        <dbReference type="ARBA" id="ARBA00022552"/>
    </source>
</evidence>
<evidence type="ECO:0000313" key="10">
    <source>
        <dbReference type="Proteomes" id="UP000192223"/>
    </source>
</evidence>
<dbReference type="PANTHER" id="PTHR13457:SF1">
    <property type="entry name" value="HEAT REPEAT-CONTAINING PROTEIN 1"/>
    <property type="match status" value="1"/>
</dbReference>
<dbReference type="GO" id="GO:0030515">
    <property type="term" value="F:snoRNA binding"/>
    <property type="evidence" value="ECO:0007669"/>
    <property type="project" value="TreeGrafter"/>
</dbReference>
<reference evidence="11" key="1">
    <citation type="submission" date="2025-08" db="UniProtKB">
        <authorList>
            <consortium name="RefSeq"/>
        </authorList>
    </citation>
    <scope>IDENTIFICATION</scope>
    <source>
        <tissue evidence="11">Entire body</tissue>
    </source>
</reference>
<evidence type="ECO:0000256" key="1">
    <source>
        <dbReference type="ARBA" id="ARBA00004604"/>
    </source>
</evidence>
<feature type="domain" description="BP28 C-terminal" evidence="9">
    <location>
        <begin position="1757"/>
        <end position="1904"/>
    </location>
</feature>
<keyword evidence="4 8" id="KW-0698">rRNA processing</keyword>
<dbReference type="Proteomes" id="UP000192223">
    <property type="component" value="Unplaced"/>
</dbReference>
<dbReference type="GO" id="GO:0034455">
    <property type="term" value="C:t-UTP complex"/>
    <property type="evidence" value="ECO:0007669"/>
    <property type="project" value="TreeGrafter"/>
</dbReference>
<keyword evidence="3 8" id="KW-0690">Ribosome biogenesis</keyword>
<dbReference type="GO" id="GO:0032040">
    <property type="term" value="C:small-subunit processome"/>
    <property type="evidence" value="ECO:0007669"/>
    <property type="project" value="TreeGrafter"/>
</dbReference>
<dbReference type="InterPro" id="IPR040191">
    <property type="entry name" value="UTP10"/>
</dbReference>
<evidence type="ECO:0000259" key="9">
    <source>
        <dbReference type="SMART" id="SM01036"/>
    </source>
</evidence>
<dbReference type="InterPro" id="IPR016024">
    <property type="entry name" value="ARM-type_fold"/>
</dbReference>
<evidence type="ECO:0000256" key="7">
    <source>
        <dbReference type="PROSITE-ProRule" id="PRU00103"/>
    </source>
</evidence>
<gene>
    <name evidence="11" type="primary">LOC108737427</name>
</gene>
<keyword evidence="10" id="KW-1185">Reference proteome</keyword>
<dbReference type="GO" id="GO:0000462">
    <property type="term" value="P:maturation of SSU-rRNA from tricistronic rRNA transcript (SSU-rRNA, 5.8S rRNA, LSU-rRNA)"/>
    <property type="evidence" value="ECO:0007669"/>
    <property type="project" value="TreeGrafter"/>
</dbReference>
<organism evidence="10 11">
    <name type="scientific">Agrilus planipennis</name>
    <name type="common">Emerald ash borer</name>
    <name type="synonym">Agrilus marcopoli</name>
    <dbReference type="NCBI Taxonomy" id="224129"/>
    <lineage>
        <taxon>Eukaryota</taxon>
        <taxon>Metazoa</taxon>
        <taxon>Ecdysozoa</taxon>
        <taxon>Arthropoda</taxon>
        <taxon>Hexapoda</taxon>
        <taxon>Insecta</taxon>
        <taxon>Pterygota</taxon>
        <taxon>Neoptera</taxon>
        <taxon>Endopterygota</taxon>
        <taxon>Coleoptera</taxon>
        <taxon>Polyphaga</taxon>
        <taxon>Elateriformia</taxon>
        <taxon>Buprestoidea</taxon>
        <taxon>Buprestidae</taxon>
        <taxon>Agrilinae</taxon>
        <taxon>Agrilus</taxon>
    </lineage>
</organism>
<dbReference type="InterPro" id="IPR056473">
    <property type="entry name" value="HEAT_Utp10/HEAT1"/>
</dbReference>
<dbReference type="PANTHER" id="PTHR13457">
    <property type="entry name" value="BAP28"/>
    <property type="match status" value="1"/>
</dbReference>
<dbReference type="GO" id="GO:0030686">
    <property type="term" value="C:90S preribosome"/>
    <property type="evidence" value="ECO:0007669"/>
    <property type="project" value="TreeGrafter"/>
</dbReference>
<comment type="subcellular location">
    <subcellularLocation>
        <location evidence="1 8">Nucleus</location>
        <location evidence="1 8">Nucleolus</location>
    </subcellularLocation>
</comment>
<dbReference type="InterPro" id="IPR011989">
    <property type="entry name" value="ARM-like"/>
</dbReference>
<feature type="repeat" description="HEAT" evidence="7">
    <location>
        <begin position="2000"/>
        <end position="2036"/>
    </location>
</feature>
<evidence type="ECO:0000256" key="8">
    <source>
        <dbReference type="RuleBase" id="RU367065"/>
    </source>
</evidence>
<proteinExistence type="inferred from homology"/>
<dbReference type="GeneID" id="108737427"/>
<dbReference type="Pfam" id="PF08146">
    <property type="entry name" value="BP28CT"/>
    <property type="match status" value="1"/>
</dbReference>
<dbReference type="Pfam" id="PF23243">
    <property type="entry name" value="HEAT_HEATR1"/>
    <property type="match status" value="1"/>
</dbReference>
<evidence type="ECO:0000256" key="5">
    <source>
        <dbReference type="ARBA" id="ARBA00023242"/>
    </source>
</evidence>
<dbReference type="InterPro" id="IPR022125">
    <property type="entry name" value="U3snoRNP10_N"/>
</dbReference>
<dbReference type="InterPro" id="IPR021133">
    <property type="entry name" value="HEAT_type_2"/>
</dbReference>
<dbReference type="PROSITE" id="PS50077">
    <property type="entry name" value="HEAT_REPEAT"/>
    <property type="match status" value="1"/>
</dbReference>
<dbReference type="Gene3D" id="1.25.10.10">
    <property type="entry name" value="Leucine-rich Repeat Variant"/>
    <property type="match status" value="2"/>
</dbReference>
<dbReference type="OrthoDB" id="31183at2759"/>
<keyword evidence="6 8" id="KW-0687">Ribonucleoprotein</keyword>
<evidence type="ECO:0000256" key="3">
    <source>
        <dbReference type="ARBA" id="ARBA00022517"/>
    </source>
</evidence>
<sequence length="2038" mass="234568">MSTSLAEQLQRLAVPQTSAIIRGKKRASLLFDPSEAANLNRETVYQIGIDGFEELKNKNAAFVQFESTLFHPASKDFERSVQNADTNKRLDKNIRKFLILLSPYFLLNSSHKALEWLIYRYHIHEYNKEDILMLILPYHETNIFVRVLQLLKLKESNDKWRWLRPLQKRGIHLTKQSLFNHAGSDPHFIKFLSDFVLTAVAVHEKPSSLITIFNFYCIVFTGAIEYTKILQETHISFMLPVLLKGISSQVSDFLAASLIILARLAAKTILSEKILTLIVRKLTKIEILRNEVVLTLVIIYQKQTHYKEVSMGALEHVIHKKWFPKTLQEFNDLGYNITPLLLPLLQASIREFLFNDDKEQCIVFVDSILSEIKMDEQLIKESIGIIFELCNSKFKYSEKIKDWIKKYVKTLERQYPYDYDNVIKELMTNSTKFSTKQHKGFRKIMKIAMEDSYDFFEKLYHPDPHTRIEAIKHLVNNNNLENREKNLIGSLIIDRLKDEDVGVVYETLQSFKDTLPDIIGVNNFRDIMFKLLIKCQKEKDVWWKISSIIFDVFSQHSNTSDLEALLVILPFLLPAESDEVKIAKEIVCSEYGRKLSFISPFIKEFSKAESYEMFSEITMKALGSWGASMDINTIIHALNEFPSEYRDALHKYIASLVISYTLQENTAPDISCLLIEIFQNYLNTSEIHVSKEKLKFTDHIMLARENNLSLEAFLFCIEQVISKTEKPAKKLGWVDFMENVEDNVFYLKLFKILLEGNGSNHKGISSTYKNTLNVFVNHICGNILLKTEFYLNVSVCYNEQIEEHFQVMCLKAIKGFLGKTTQQLNELITFDSLVVPYLMVALSKTNSEIRELTFRIIKLILEKTSRGNTSSFLQFLNHILTGEEEILMDSEQLPLIVYNIFSENNSQSLQEVLDVLFTISSSPLYPVYLSSGILKLLAFINDFNRFSKTSELAMEIFVGSNKRNYNFPESEIIYRNILRFDATVSEHVTLTSKPWQMITLLIRNDQTNIALGKTKNTSPAVLLLNQIDETIFEKLNSDVKKALLSSIIKLKTFSQNPEVLQSASRTFKRIHLDASIILDFLVKMKDTTSPKLNESKKKRRISIIPTVDILDTFEWKEGITVLEILQEKKKLTNYIHLLPVLFELLKKCLDFDEQSNVEYAKQLILSTILHLCSKSETEAEKMPENVFNMELVVQCIRASQNPQTHHHALLLLSYAASVVPDQVLHHIIAVFTFMGSSVLRHDDAYSFQIISKIIDTIVPLLIADNSQECIAKVLRVFVDAILDIPEHRRMPLFKQLLSRLDTKSSLYVLLLLIFEAHVLHGHSEKSKPKGNRLLTEAGNIQKRLDIAMHICGLFSPEILLSTCIKLLEYLRKQPDDKEEAMESDVESCTFDINRYSAKQFRHYKYTLVVFVSNLLSSREFVEKVASLPDDDLLKLEDLYKTAIVNILTYIQHTMKVAEKNVNSPQAQYWKVMLHHCYDILDSLNALLTPQMFLLVIRGLMEHTISVLRRRALELLNTKLQNNIEFFSECDESELQAVIPPLLNIIKLIEDDDKIEPDIELLIQTALLSLKLLVRLLAPKNPEKFLYILGFVTDLVKARKAQDNVLASIVLCLAELCANLRAHTISSLNKFMPALIKILKTQKTKEMPTLLLLSVLTALQKILDSLPLFLSPYLEKLLCAVSSLACSWNAETKNEKLTPFINKITSITHKIGTAIPSRVLIPAVESSYNNLINKSDYKAVQPLMNVFSENISQLKGIDLQAHIQELISFFLNSLQFRANVEINYSDANEVEGYLVKALITLILKLSESSFRPFYYKLYDWAVRTDAKTERVITFYHLSYEIANSLKGLFVLFAGHFLNNAANLLDACNVIKQKELYFENEEQNVLLVENILKTLNAVFLYDTQRFVNKERYDVLMQPIVDQLENTLGGVDSLEKRAQNLLSPCIVNFVVAVGDDALWKQVNYQIMLKTRHSDWKVRLAALDCLLQIVRKVGEDFLPLLPETIPFLAELLEDDEENVEKTCRRTVQEIEKIVGEPLQKYF</sequence>
<evidence type="ECO:0000256" key="6">
    <source>
        <dbReference type="ARBA" id="ARBA00023274"/>
    </source>
</evidence>
<protein>
    <recommendedName>
        <fullName evidence="8">HEAT repeat-containing protein 1</fullName>
    </recommendedName>
</protein>
<dbReference type="Pfam" id="PF12397">
    <property type="entry name" value="U3snoRNP10"/>
    <property type="match status" value="1"/>
</dbReference>
<accession>A0A1W4WPB8</accession>
<dbReference type="InParanoid" id="A0A1W4WPB8"/>
<evidence type="ECO:0000313" key="11">
    <source>
        <dbReference type="RefSeq" id="XP_018325766.1"/>
    </source>
</evidence>
<dbReference type="KEGG" id="apln:108737427"/>
<comment type="function">
    <text evidence="8">Involved in nucleolar processing of pre-18S ribosomal RNA.</text>
</comment>
<dbReference type="RefSeq" id="XP_018325766.1">
    <property type="nucleotide sequence ID" value="XM_018470264.1"/>
</dbReference>
<keyword evidence="5 8" id="KW-0539">Nucleus</keyword>